<dbReference type="Proteomes" id="UP000675920">
    <property type="component" value="Unplaced"/>
</dbReference>
<sequence length="161" mass="17667">MNDTAILSELRRLNTLRATGMVFAVSEDNRHCRISMLAGNIVAISFRALRGMEALLALRDARCRSYQFVPGEVNERHLDLPRTEQIIGTGADAAASDDAQLAPDLLARVERELLDLVGPMASLLVEEAASVATDLPSLLDHLQPHLDESDVKTLRQRLANV</sequence>
<evidence type="ECO:0000313" key="2">
    <source>
        <dbReference type="Proteomes" id="UP000675920"/>
    </source>
</evidence>
<dbReference type="AlphaFoldDB" id="A0A8B6X615"/>
<proteinExistence type="predicted"/>
<dbReference type="RefSeq" id="WP_028312440.1">
    <property type="nucleotide sequence ID" value="NZ_AXWS01000019.1"/>
</dbReference>
<evidence type="ECO:0000313" key="3">
    <source>
        <dbReference type="RefSeq" id="WP_028312440.1"/>
    </source>
</evidence>
<accession>A0A8B6X615</accession>
<protein>
    <recommendedName>
        <fullName evidence="1">DUF8082 domain-containing protein</fullName>
    </recommendedName>
</protein>
<keyword evidence="2" id="KW-1185">Reference proteome</keyword>
<dbReference type="OrthoDB" id="5770731at2"/>
<dbReference type="Pfam" id="PF26309">
    <property type="entry name" value="DUF8082"/>
    <property type="match status" value="1"/>
</dbReference>
<dbReference type="InterPro" id="IPR058395">
    <property type="entry name" value="DUF8082"/>
</dbReference>
<organism evidence="2 3">
    <name type="scientific">Derxia gummosa DSM 723</name>
    <dbReference type="NCBI Taxonomy" id="1121388"/>
    <lineage>
        <taxon>Bacteria</taxon>
        <taxon>Pseudomonadati</taxon>
        <taxon>Pseudomonadota</taxon>
        <taxon>Betaproteobacteria</taxon>
        <taxon>Burkholderiales</taxon>
        <taxon>Alcaligenaceae</taxon>
        <taxon>Derxia</taxon>
    </lineage>
</organism>
<evidence type="ECO:0000259" key="1">
    <source>
        <dbReference type="Pfam" id="PF26309"/>
    </source>
</evidence>
<feature type="domain" description="DUF8082" evidence="1">
    <location>
        <begin position="105"/>
        <end position="150"/>
    </location>
</feature>
<reference evidence="3" key="1">
    <citation type="submission" date="2025-08" db="UniProtKB">
        <authorList>
            <consortium name="RefSeq"/>
        </authorList>
    </citation>
    <scope>IDENTIFICATION</scope>
</reference>
<name>A0A8B6X615_9BURK</name>